<reference evidence="3" key="2">
    <citation type="journal article" date="2017" name="Stand. Genomic Sci.">
        <title>Complete genome sequence of Thermus brockianus GE-1 reveals key enzymes of xylan/xylose metabolism.</title>
        <authorList>
            <person name="Schaefers C."/>
            <person name="Blank S."/>
            <person name="Wiebusch S."/>
            <person name="Elleuche S."/>
            <person name="Antranikian G."/>
        </authorList>
    </citation>
    <scope>NUCLEOTIDE SEQUENCE</scope>
    <source>
        <strain evidence="3">GE-1</strain>
    </source>
</reference>
<evidence type="ECO:0000313" key="4">
    <source>
        <dbReference type="EMBL" id="BDG15447.1"/>
    </source>
</evidence>
<feature type="transmembrane region" description="Helical" evidence="1">
    <location>
        <begin position="6"/>
        <end position="25"/>
    </location>
</feature>
<dbReference type="InterPro" id="IPR016047">
    <property type="entry name" value="M23ase_b-sheet_dom"/>
</dbReference>
<proteinExistence type="predicted"/>
<dbReference type="Gene3D" id="2.70.70.10">
    <property type="entry name" value="Glucose Permease (Domain IIA)"/>
    <property type="match status" value="1"/>
</dbReference>
<dbReference type="EMBL" id="AP025593">
    <property type="protein sequence ID" value="BDG15447.1"/>
    <property type="molecule type" value="Genomic_DNA"/>
</dbReference>
<accession>A0A1J0LTX5</accession>
<dbReference type="KEGG" id="tbc:A0O31_00968"/>
<reference evidence="4 6" key="3">
    <citation type="journal article" date="2022" name="Microbiol. Resour. Announc.">
        <title>Complete Genome Sequences of Thermus Strains Isolated from Senami Hot Spring in Japan.</title>
        <authorList>
            <person name="Miyazaki K."/>
        </authorList>
    </citation>
    <scope>NUCLEOTIDE SEQUENCE [LARGE SCALE GENOMIC DNA]</scope>
    <source>
        <strain evidence="4 6">SNM4-1</strain>
    </source>
</reference>
<keyword evidence="1" id="KW-1133">Transmembrane helix</keyword>
<dbReference type="AlphaFoldDB" id="A0A1J0LTX5"/>
<dbReference type="RefSeq" id="WP_071676881.1">
    <property type="nucleotide sequence ID" value="NZ_AP025593.1"/>
</dbReference>
<evidence type="ECO:0000313" key="6">
    <source>
        <dbReference type="Proteomes" id="UP000831120"/>
    </source>
</evidence>
<evidence type="ECO:0000313" key="3">
    <source>
        <dbReference type="EMBL" id="APD09131.1"/>
    </source>
</evidence>
<evidence type="ECO:0000259" key="2">
    <source>
        <dbReference type="Pfam" id="PF01551"/>
    </source>
</evidence>
<dbReference type="Proteomes" id="UP000831120">
    <property type="component" value="Chromosome"/>
</dbReference>
<evidence type="ECO:0000313" key="5">
    <source>
        <dbReference type="Proteomes" id="UP000182993"/>
    </source>
</evidence>
<protein>
    <submittedName>
        <fullName evidence="4">Peptidase M23</fullName>
    </submittedName>
    <submittedName>
        <fullName evidence="3">Peptidase family M23</fullName>
    </submittedName>
</protein>
<keyword evidence="1" id="KW-0472">Membrane</keyword>
<dbReference type="InterPro" id="IPR011055">
    <property type="entry name" value="Dup_hybrid_motif"/>
</dbReference>
<reference evidence="5" key="1">
    <citation type="submission" date="2016-06" db="EMBL/GenBank/DDBJ databases">
        <title>Whole genome sequencing of Thermus brockianus strain GE-1.</title>
        <authorList>
            <person name="Schaefers C."/>
            <person name="Blank S."/>
            <person name="Wiebusch S."/>
            <person name="Elleuche S."/>
            <person name="Antranikian G."/>
        </authorList>
    </citation>
    <scope>NUCLEOTIDE SEQUENCE [LARGE SCALE GENOMIC DNA]</scope>
    <source>
        <strain evidence="5">GE-1</strain>
    </source>
</reference>
<feature type="domain" description="M23ase beta-sheet core" evidence="2">
    <location>
        <begin position="144"/>
        <end position="203"/>
    </location>
</feature>
<gene>
    <name evidence="3" type="ORF">A0O31_00968</name>
    <name evidence="4" type="ORF">TbrSNM41_01810</name>
</gene>
<evidence type="ECO:0000256" key="1">
    <source>
        <dbReference type="SAM" id="Phobius"/>
    </source>
</evidence>
<dbReference type="Proteomes" id="UP000182993">
    <property type="component" value="Chromosome"/>
</dbReference>
<dbReference type="OrthoDB" id="30934at2"/>
<keyword evidence="6" id="KW-1185">Reference proteome</keyword>
<keyword evidence="1" id="KW-0812">Transmembrane</keyword>
<dbReference type="EMBL" id="CP016312">
    <property type="protein sequence ID" value="APD09131.1"/>
    <property type="molecule type" value="Genomic_DNA"/>
</dbReference>
<dbReference type="SUPFAM" id="SSF51261">
    <property type="entry name" value="Duplicated hybrid motif"/>
    <property type="match status" value="1"/>
</dbReference>
<dbReference type="STRING" id="56956.A0O31_00968"/>
<dbReference type="Pfam" id="PF01551">
    <property type="entry name" value="Peptidase_M23"/>
    <property type="match status" value="1"/>
</dbReference>
<dbReference type="CDD" id="cd12797">
    <property type="entry name" value="M23_peptidase"/>
    <property type="match status" value="1"/>
</dbReference>
<sequence length="231" mass="25118">MGWKPGHYLLLVLALYALVVTWGFSSRGRQLALLRQEVAAAKAQALWAPEGYRLPLPGACLPTRPENLPNAPRPYRKGVNAGFVFQGGDACVPVVRGMGVVAAASGEVVKVDLDYQEPSPEAFQALLERVREGAGPEEMDVLRGLEVWVRHPDGRTSVYGHLLAPYRGLKVGSRLHRGDPLGYVGNTGLQGGAPRLLLEVWEGEPDRGRFLFQGLVGEALLRQAKAFFGLE</sequence>
<name>A0A1J0LTX5_THEBO</name>
<organism evidence="3 5">
    <name type="scientific">Thermus brockianus</name>
    <dbReference type="NCBI Taxonomy" id="56956"/>
    <lineage>
        <taxon>Bacteria</taxon>
        <taxon>Thermotogati</taxon>
        <taxon>Deinococcota</taxon>
        <taxon>Deinococci</taxon>
        <taxon>Thermales</taxon>
        <taxon>Thermaceae</taxon>
        <taxon>Thermus</taxon>
    </lineage>
</organism>